<evidence type="ECO:0000313" key="3">
    <source>
        <dbReference type="Proteomes" id="UP001445076"/>
    </source>
</evidence>
<proteinExistence type="predicted"/>
<dbReference type="Proteomes" id="UP001445076">
    <property type="component" value="Unassembled WGS sequence"/>
</dbReference>
<evidence type="ECO:0000256" key="1">
    <source>
        <dbReference type="SAM" id="MobiDB-lite"/>
    </source>
</evidence>
<evidence type="ECO:0000313" key="2">
    <source>
        <dbReference type="EMBL" id="KAK8743790.1"/>
    </source>
</evidence>
<dbReference type="AlphaFoldDB" id="A0AAW0XH06"/>
<organism evidence="2 3">
    <name type="scientific">Cherax quadricarinatus</name>
    <name type="common">Australian red claw crayfish</name>
    <dbReference type="NCBI Taxonomy" id="27406"/>
    <lineage>
        <taxon>Eukaryota</taxon>
        <taxon>Metazoa</taxon>
        <taxon>Ecdysozoa</taxon>
        <taxon>Arthropoda</taxon>
        <taxon>Crustacea</taxon>
        <taxon>Multicrustacea</taxon>
        <taxon>Malacostraca</taxon>
        <taxon>Eumalacostraca</taxon>
        <taxon>Eucarida</taxon>
        <taxon>Decapoda</taxon>
        <taxon>Pleocyemata</taxon>
        <taxon>Astacidea</taxon>
        <taxon>Parastacoidea</taxon>
        <taxon>Parastacidae</taxon>
        <taxon>Cherax</taxon>
    </lineage>
</organism>
<protein>
    <submittedName>
        <fullName evidence="2">Uncharacterized protein</fullName>
    </submittedName>
</protein>
<reference evidence="2 3" key="1">
    <citation type="journal article" date="2024" name="BMC Genomics">
        <title>Genome assembly of redclaw crayfish (Cherax quadricarinatus) provides insights into its immune adaptation and hypoxia tolerance.</title>
        <authorList>
            <person name="Liu Z."/>
            <person name="Zheng J."/>
            <person name="Li H."/>
            <person name="Fang K."/>
            <person name="Wang S."/>
            <person name="He J."/>
            <person name="Zhou D."/>
            <person name="Weng S."/>
            <person name="Chi M."/>
            <person name="Gu Z."/>
            <person name="He J."/>
            <person name="Li F."/>
            <person name="Wang M."/>
        </authorList>
    </citation>
    <scope>NUCLEOTIDE SEQUENCE [LARGE SCALE GENOMIC DNA]</scope>
    <source>
        <strain evidence="2">ZL_2023a</strain>
    </source>
</reference>
<comment type="caution">
    <text evidence="2">The sequence shown here is derived from an EMBL/GenBank/DDBJ whole genome shotgun (WGS) entry which is preliminary data.</text>
</comment>
<sequence length="209" mass="21577">LDSNVPSSTFSSASPSSDAQATLLSSIELINGEIGADGNNIPPIIVMEGRSAADAIDSMDVSMADTLIGTAPSGSGAEVDTLDMAAIAKDATENIIASSGSARTDVLGNVIRSQRAKKRQQLNLAKKMAELGCHTSSDHSTGEGIVSFTNDVVLSASAVTMSATAHLQSALLQDDGVASELYQETLMGHDLLSDPTTDPQSTINLRDLE</sequence>
<accession>A0AAW0XH06</accession>
<feature type="region of interest" description="Disordered" evidence="1">
    <location>
        <begin position="190"/>
        <end position="209"/>
    </location>
</feature>
<feature type="non-terminal residue" evidence="2">
    <location>
        <position position="1"/>
    </location>
</feature>
<dbReference type="EMBL" id="JARKIK010000024">
    <property type="protein sequence ID" value="KAK8743790.1"/>
    <property type="molecule type" value="Genomic_DNA"/>
</dbReference>
<gene>
    <name evidence="2" type="ORF">OTU49_001269</name>
</gene>
<name>A0AAW0XH06_CHEQU</name>
<feature type="compositionally biased region" description="Polar residues" evidence="1">
    <location>
        <begin position="194"/>
        <end position="209"/>
    </location>
</feature>
<keyword evidence="3" id="KW-1185">Reference proteome</keyword>